<dbReference type="InterPro" id="IPR001789">
    <property type="entry name" value="Sig_transdc_resp-reg_receiver"/>
</dbReference>
<dbReference type="KEGG" id="dmm:dnm_022200"/>
<evidence type="ECO:0000259" key="5">
    <source>
        <dbReference type="PROSITE" id="PS50887"/>
    </source>
</evidence>
<dbReference type="SMART" id="SM00448">
    <property type="entry name" value="REC"/>
    <property type="match status" value="1"/>
</dbReference>
<sequence length="312" mass="35551">MNENIDILIVEDSKTQALHLKIILEQQGYRITMASNGMEGLNLLKKKCFPIVITDWIMPEMDGFEFCQAVRKQEFAGYVYIILLTTKASKKDIISGLEAGADDYLIKPVHEAELAARLNTAKRIIRLEYSLRKHSEEIAILSITDPLTKTYNRRYLNENLPLAIKRAIRYSHPLSVIICDIDHFKKVNDCYGHQAGDRVLETFARYIRQSVRKGLDWVVRYGGEEFLIVLPETKLSGACKVAERYRHLISRISVSHGKEKIKITASFGVACVFPSEKGTRVTMESLIAAADQCLYRAKEEGRNRSFAVLLEH</sequence>
<dbReference type="NCBIfam" id="TIGR00254">
    <property type="entry name" value="GGDEF"/>
    <property type="match status" value="1"/>
</dbReference>
<protein>
    <recommendedName>
        <fullName evidence="1">diguanylate cyclase</fullName>
        <ecNumber evidence="1">2.7.7.65</ecNumber>
    </recommendedName>
</protein>
<name>A0A975BJC2_9BACT</name>
<feature type="domain" description="Response regulatory" evidence="4">
    <location>
        <begin position="6"/>
        <end position="122"/>
    </location>
</feature>
<dbReference type="SUPFAM" id="SSF55073">
    <property type="entry name" value="Nucleotide cyclase"/>
    <property type="match status" value="1"/>
</dbReference>
<dbReference type="InterPro" id="IPR050469">
    <property type="entry name" value="Diguanylate_Cyclase"/>
</dbReference>
<evidence type="ECO:0000256" key="1">
    <source>
        <dbReference type="ARBA" id="ARBA00012528"/>
    </source>
</evidence>
<dbReference type="EMBL" id="CP061800">
    <property type="protein sequence ID" value="QTA86199.1"/>
    <property type="molecule type" value="Genomic_DNA"/>
</dbReference>
<dbReference type="Pfam" id="PF00072">
    <property type="entry name" value="Response_reg"/>
    <property type="match status" value="1"/>
</dbReference>
<feature type="modified residue" description="4-aspartylphosphate" evidence="3">
    <location>
        <position position="55"/>
    </location>
</feature>
<dbReference type="SUPFAM" id="SSF52172">
    <property type="entry name" value="CheY-like"/>
    <property type="match status" value="1"/>
</dbReference>
<dbReference type="PROSITE" id="PS50887">
    <property type="entry name" value="GGDEF"/>
    <property type="match status" value="1"/>
</dbReference>
<dbReference type="InterPro" id="IPR000160">
    <property type="entry name" value="GGDEF_dom"/>
</dbReference>
<dbReference type="AlphaFoldDB" id="A0A975BJC2"/>
<keyword evidence="3" id="KW-0597">Phosphoprotein</keyword>
<gene>
    <name evidence="6" type="ORF">dnm_022200</name>
</gene>
<dbReference type="GO" id="GO:0000160">
    <property type="term" value="P:phosphorelay signal transduction system"/>
    <property type="evidence" value="ECO:0007669"/>
    <property type="project" value="InterPro"/>
</dbReference>
<dbReference type="GO" id="GO:0052621">
    <property type="term" value="F:diguanylate cyclase activity"/>
    <property type="evidence" value="ECO:0007669"/>
    <property type="project" value="UniProtKB-EC"/>
</dbReference>
<proteinExistence type="predicted"/>
<dbReference type="InterPro" id="IPR011006">
    <property type="entry name" value="CheY-like_superfamily"/>
</dbReference>
<feature type="domain" description="GGDEF" evidence="5">
    <location>
        <begin position="172"/>
        <end position="310"/>
    </location>
</feature>
<dbReference type="PANTHER" id="PTHR45138:SF9">
    <property type="entry name" value="DIGUANYLATE CYCLASE DGCM-RELATED"/>
    <property type="match status" value="1"/>
</dbReference>
<evidence type="ECO:0000259" key="4">
    <source>
        <dbReference type="PROSITE" id="PS50110"/>
    </source>
</evidence>
<dbReference type="Gene3D" id="3.40.50.2300">
    <property type="match status" value="1"/>
</dbReference>
<accession>A0A975BJC2</accession>
<evidence type="ECO:0000256" key="2">
    <source>
        <dbReference type="ARBA" id="ARBA00034247"/>
    </source>
</evidence>
<evidence type="ECO:0000256" key="3">
    <source>
        <dbReference type="PROSITE-ProRule" id="PRU00169"/>
    </source>
</evidence>
<dbReference type="Pfam" id="PF00990">
    <property type="entry name" value="GGDEF"/>
    <property type="match status" value="1"/>
</dbReference>
<dbReference type="GO" id="GO:0043709">
    <property type="term" value="P:cell adhesion involved in single-species biofilm formation"/>
    <property type="evidence" value="ECO:0007669"/>
    <property type="project" value="TreeGrafter"/>
</dbReference>
<dbReference type="EC" id="2.7.7.65" evidence="1"/>
<dbReference type="GO" id="GO:0005886">
    <property type="term" value="C:plasma membrane"/>
    <property type="evidence" value="ECO:0007669"/>
    <property type="project" value="TreeGrafter"/>
</dbReference>
<dbReference type="PANTHER" id="PTHR45138">
    <property type="entry name" value="REGULATORY COMPONENTS OF SENSORY TRANSDUCTION SYSTEM"/>
    <property type="match status" value="1"/>
</dbReference>
<dbReference type="Proteomes" id="UP000663722">
    <property type="component" value="Chromosome"/>
</dbReference>
<dbReference type="FunFam" id="3.30.70.270:FF:000001">
    <property type="entry name" value="Diguanylate cyclase domain protein"/>
    <property type="match status" value="1"/>
</dbReference>
<keyword evidence="7" id="KW-1185">Reference proteome</keyword>
<comment type="catalytic activity">
    <reaction evidence="2">
        <text>2 GTP = 3',3'-c-di-GMP + 2 diphosphate</text>
        <dbReference type="Rhea" id="RHEA:24898"/>
        <dbReference type="ChEBI" id="CHEBI:33019"/>
        <dbReference type="ChEBI" id="CHEBI:37565"/>
        <dbReference type="ChEBI" id="CHEBI:58805"/>
        <dbReference type="EC" id="2.7.7.65"/>
    </reaction>
</comment>
<dbReference type="InterPro" id="IPR029787">
    <property type="entry name" value="Nucleotide_cyclase"/>
</dbReference>
<dbReference type="SMART" id="SM00267">
    <property type="entry name" value="GGDEF"/>
    <property type="match status" value="1"/>
</dbReference>
<dbReference type="PROSITE" id="PS50110">
    <property type="entry name" value="RESPONSE_REGULATORY"/>
    <property type="match status" value="1"/>
</dbReference>
<organism evidence="6 7">
    <name type="scientific">Desulfonema magnum</name>
    <dbReference type="NCBI Taxonomy" id="45655"/>
    <lineage>
        <taxon>Bacteria</taxon>
        <taxon>Pseudomonadati</taxon>
        <taxon>Thermodesulfobacteriota</taxon>
        <taxon>Desulfobacteria</taxon>
        <taxon>Desulfobacterales</taxon>
        <taxon>Desulfococcaceae</taxon>
        <taxon>Desulfonema</taxon>
    </lineage>
</organism>
<evidence type="ECO:0000313" key="7">
    <source>
        <dbReference type="Proteomes" id="UP000663722"/>
    </source>
</evidence>
<dbReference type="InterPro" id="IPR043128">
    <property type="entry name" value="Rev_trsase/Diguanyl_cyclase"/>
</dbReference>
<reference evidence="6" key="1">
    <citation type="journal article" date="2021" name="Microb. Physiol.">
        <title>Proteogenomic Insights into the Physiology of Marine, Sulfate-Reducing, Filamentous Desulfonema limicola and Desulfonema magnum.</title>
        <authorList>
            <person name="Schnaars V."/>
            <person name="Wohlbrand L."/>
            <person name="Scheve S."/>
            <person name="Hinrichs C."/>
            <person name="Reinhardt R."/>
            <person name="Rabus R."/>
        </authorList>
    </citation>
    <scope>NUCLEOTIDE SEQUENCE</scope>
    <source>
        <strain evidence="6">4be13</strain>
    </source>
</reference>
<dbReference type="Gene3D" id="3.30.70.270">
    <property type="match status" value="1"/>
</dbReference>
<dbReference type="CDD" id="cd01949">
    <property type="entry name" value="GGDEF"/>
    <property type="match status" value="1"/>
</dbReference>
<evidence type="ECO:0000313" key="6">
    <source>
        <dbReference type="EMBL" id="QTA86199.1"/>
    </source>
</evidence>
<dbReference type="GO" id="GO:1902201">
    <property type="term" value="P:negative regulation of bacterial-type flagellum-dependent cell motility"/>
    <property type="evidence" value="ECO:0007669"/>
    <property type="project" value="TreeGrafter"/>
</dbReference>